<name>A0AA38UL79_9AGAR</name>
<sequence length="125" mass="13427">MLFSKLFAGCVLSMTFLGVFASPLALSPRSAPWKPGAGLERRASKTKVEIAGVTINLRREDSKVYYNYAIVLNEPTRSHVLVLDDSKSGIGGQSQVSFTTLCCVACSEVCLLVVACLRLGQGGRQ</sequence>
<keyword evidence="3" id="KW-1185">Reference proteome</keyword>
<reference evidence="2" key="1">
    <citation type="submission" date="2022-08" db="EMBL/GenBank/DDBJ databases">
        <authorList>
            <consortium name="DOE Joint Genome Institute"/>
            <person name="Min B."/>
            <person name="Riley R."/>
            <person name="Sierra-Patev S."/>
            <person name="Naranjo-Ortiz M."/>
            <person name="Looney B."/>
            <person name="Konkel Z."/>
            <person name="Slot J.C."/>
            <person name="Sakamoto Y."/>
            <person name="Steenwyk J.L."/>
            <person name="Rokas A."/>
            <person name="Carro J."/>
            <person name="Camarero S."/>
            <person name="Ferreira P."/>
            <person name="Molpeceres G."/>
            <person name="Ruiz-Duenas F.J."/>
            <person name="Serrano A."/>
            <person name="Henrissat B."/>
            <person name="Drula E."/>
            <person name="Hughes K.W."/>
            <person name="Mata J.L."/>
            <person name="Ishikawa N.K."/>
            <person name="Vargas-Isla R."/>
            <person name="Ushijima S."/>
            <person name="Smith C.A."/>
            <person name="Ahrendt S."/>
            <person name="Andreopoulos W."/>
            <person name="He G."/>
            <person name="Labutti K."/>
            <person name="Lipzen A."/>
            <person name="Ng V."/>
            <person name="Sandor L."/>
            <person name="Barry K."/>
            <person name="Martinez A.T."/>
            <person name="Xiao Y."/>
            <person name="Gibbons J.G."/>
            <person name="Terashima K."/>
            <person name="Hibbett D.S."/>
            <person name="Grigoriev I.V."/>
        </authorList>
    </citation>
    <scope>NUCLEOTIDE SEQUENCE</scope>
    <source>
        <strain evidence="2">TFB9207</strain>
    </source>
</reference>
<gene>
    <name evidence="2" type="ORF">F5878DRAFT_606967</name>
</gene>
<dbReference type="Proteomes" id="UP001163846">
    <property type="component" value="Unassembled WGS sequence"/>
</dbReference>
<evidence type="ECO:0000256" key="1">
    <source>
        <dbReference type="SAM" id="SignalP"/>
    </source>
</evidence>
<organism evidence="2 3">
    <name type="scientific">Lentinula raphanica</name>
    <dbReference type="NCBI Taxonomy" id="153919"/>
    <lineage>
        <taxon>Eukaryota</taxon>
        <taxon>Fungi</taxon>
        <taxon>Dikarya</taxon>
        <taxon>Basidiomycota</taxon>
        <taxon>Agaricomycotina</taxon>
        <taxon>Agaricomycetes</taxon>
        <taxon>Agaricomycetidae</taxon>
        <taxon>Agaricales</taxon>
        <taxon>Marasmiineae</taxon>
        <taxon>Omphalotaceae</taxon>
        <taxon>Lentinula</taxon>
    </lineage>
</organism>
<evidence type="ECO:0000313" key="3">
    <source>
        <dbReference type="Proteomes" id="UP001163846"/>
    </source>
</evidence>
<dbReference type="AlphaFoldDB" id="A0AA38UL79"/>
<feature type="chain" id="PRO_5041312959" evidence="1">
    <location>
        <begin position="22"/>
        <end position="125"/>
    </location>
</feature>
<evidence type="ECO:0000313" key="2">
    <source>
        <dbReference type="EMBL" id="KAJ3842717.1"/>
    </source>
</evidence>
<feature type="signal peptide" evidence="1">
    <location>
        <begin position="1"/>
        <end position="21"/>
    </location>
</feature>
<proteinExistence type="predicted"/>
<accession>A0AA38UL79</accession>
<comment type="caution">
    <text evidence="2">The sequence shown here is derived from an EMBL/GenBank/DDBJ whole genome shotgun (WGS) entry which is preliminary data.</text>
</comment>
<protein>
    <submittedName>
        <fullName evidence="2">Uncharacterized protein</fullName>
    </submittedName>
</protein>
<dbReference type="EMBL" id="MU805997">
    <property type="protein sequence ID" value="KAJ3842717.1"/>
    <property type="molecule type" value="Genomic_DNA"/>
</dbReference>
<keyword evidence="1" id="KW-0732">Signal</keyword>